<evidence type="ECO:0000313" key="1">
    <source>
        <dbReference type="EMBL" id="GAE32696.1"/>
    </source>
</evidence>
<organism evidence="1 2">
    <name type="scientific">Halalkalibacter hemicellulosilyticusJCM 9152</name>
    <dbReference type="NCBI Taxonomy" id="1236971"/>
    <lineage>
        <taxon>Bacteria</taxon>
        <taxon>Bacillati</taxon>
        <taxon>Bacillota</taxon>
        <taxon>Bacilli</taxon>
        <taxon>Bacillales</taxon>
        <taxon>Bacillaceae</taxon>
        <taxon>Halalkalibacter</taxon>
    </lineage>
</organism>
<name>W4QKS2_9BACI</name>
<sequence>MLFLLILFSRSFIVQTTPGHADIETRLKDYAHVIKELREHDEQVMTNTFKKMFTS</sequence>
<protein>
    <submittedName>
        <fullName evidence="1">Uncharacterized protein</fullName>
    </submittedName>
</protein>
<keyword evidence="2" id="KW-1185">Reference proteome</keyword>
<dbReference type="EMBL" id="BAUU01000046">
    <property type="protein sequence ID" value="GAE32696.1"/>
    <property type="molecule type" value="Genomic_DNA"/>
</dbReference>
<dbReference type="Proteomes" id="UP000018895">
    <property type="component" value="Unassembled WGS sequence"/>
</dbReference>
<accession>W4QKS2</accession>
<proteinExistence type="predicted"/>
<evidence type="ECO:0000313" key="2">
    <source>
        <dbReference type="Proteomes" id="UP000018895"/>
    </source>
</evidence>
<gene>
    <name evidence="1" type="ORF">JCM9152_4256</name>
</gene>
<dbReference type="AlphaFoldDB" id="W4QKS2"/>
<comment type="caution">
    <text evidence="1">The sequence shown here is derived from an EMBL/GenBank/DDBJ whole genome shotgun (WGS) entry which is preliminary data.</text>
</comment>
<reference evidence="1" key="1">
    <citation type="journal article" date="2014" name="Genome Announc.">
        <title>Draft Genome Sequences of Three Alkaliphilic Bacillus Strains, Bacillus wakoensis JCM 9140T, Bacillus akibai JCM 9157T, and Bacillus hemicellulosilyticus JCM 9152T.</title>
        <authorList>
            <person name="Yuki M."/>
            <person name="Oshima K."/>
            <person name="Suda W."/>
            <person name="Oshida Y."/>
            <person name="Kitamura K."/>
            <person name="Iida T."/>
            <person name="Hattori M."/>
            <person name="Ohkuma M."/>
        </authorList>
    </citation>
    <scope>NUCLEOTIDE SEQUENCE [LARGE SCALE GENOMIC DNA]</scope>
    <source>
        <strain evidence="1">JCM 9152</strain>
    </source>
</reference>